<gene>
    <name evidence="2" type="ORF">FHG71_01105</name>
</gene>
<dbReference type="RefSeq" id="WP_139079756.1">
    <property type="nucleotide sequence ID" value="NZ_VDFV01000001.1"/>
</dbReference>
<comment type="caution">
    <text evidence="2">The sequence shown here is derived from an EMBL/GenBank/DDBJ whole genome shotgun (WGS) entry which is preliminary data.</text>
</comment>
<dbReference type="Gene3D" id="3.90.660.20">
    <property type="entry name" value="Protoporphyrinogen oxidase, mitochondrial, domain 2"/>
    <property type="match status" value="1"/>
</dbReference>
<dbReference type="SUPFAM" id="SSF51905">
    <property type="entry name" value="FAD/NAD(P)-binding domain"/>
    <property type="match status" value="1"/>
</dbReference>
<dbReference type="NCBIfam" id="TIGR03467">
    <property type="entry name" value="HpnE"/>
    <property type="match status" value="1"/>
</dbReference>
<feature type="domain" description="Amine oxidase" evidence="1">
    <location>
        <begin position="12"/>
        <end position="417"/>
    </location>
</feature>
<dbReference type="EMBL" id="VDFV01000001">
    <property type="protein sequence ID" value="TNC74762.1"/>
    <property type="molecule type" value="Genomic_DNA"/>
</dbReference>
<dbReference type="PRINTS" id="PR00419">
    <property type="entry name" value="ADXRDTASE"/>
</dbReference>
<dbReference type="InterPro" id="IPR036188">
    <property type="entry name" value="FAD/NAD-bd_sf"/>
</dbReference>
<dbReference type="GO" id="GO:0016491">
    <property type="term" value="F:oxidoreductase activity"/>
    <property type="evidence" value="ECO:0007669"/>
    <property type="project" value="InterPro"/>
</dbReference>
<name>A0A5C4NKW5_9RHOB</name>
<dbReference type="Gene3D" id="3.50.50.60">
    <property type="entry name" value="FAD/NAD(P)-binding domain"/>
    <property type="match status" value="1"/>
</dbReference>
<dbReference type="PANTHER" id="PTHR42923">
    <property type="entry name" value="PROTOPORPHYRINOGEN OXIDASE"/>
    <property type="match status" value="1"/>
</dbReference>
<dbReference type="InterPro" id="IPR017830">
    <property type="entry name" value="SQase_HpnE"/>
</dbReference>
<organism evidence="2 3">
    <name type="scientific">Rubellimicrobium roseum</name>
    <dbReference type="NCBI Taxonomy" id="687525"/>
    <lineage>
        <taxon>Bacteria</taxon>
        <taxon>Pseudomonadati</taxon>
        <taxon>Pseudomonadota</taxon>
        <taxon>Alphaproteobacteria</taxon>
        <taxon>Rhodobacterales</taxon>
        <taxon>Roseobacteraceae</taxon>
        <taxon>Rubellimicrobium</taxon>
    </lineage>
</organism>
<reference evidence="2 3" key="1">
    <citation type="submission" date="2019-06" db="EMBL/GenBank/DDBJ databases">
        <authorList>
            <person name="Jiang L."/>
        </authorList>
    </citation>
    <scope>NUCLEOTIDE SEQUENCE [LARGE SCALE GENOMIC DNA]</scope>
    <source>
        <strain evidence="2 3">YIM 48858</strain>
    </source>
</reference>
<dbReference type="AlphaFoldDB" id="A0A5C4NKW5"/>
<protein>
    <submittedName>
        <fullName evidence="2">FAD-binding protein</fullName>
    </submittedName>
</protein>
<proteinExistence type="predicted"/>
<dbReference type="Gene3D" id="1.10.3110.10">
    <property type="entry name" value="protoporphyrinogen ix oxidase, domain 3"/>
    <property type="match status" value="1"/>
</dbReference>
<dbReference type="InterPro" id="IPR050464">
    <property type="entry name" value="Zeta_carotene_desat/Oxidored"/>
</dbReference>
<dbReference type="PANTHER" id="PTHR42923:SF47">
    <property type="entry name" value="BLR3003 PROTEIN"/>
    <property type="match status" value="1"/>
</dbReference>
<dbReference type="Pfam" id="PF01593">
    <property type="entry name" value="Amino_oxidase"/>
    <property type="match status" value="1"/>
</dbReference>
<evidence type="ECO:0000259" key="1">
    <source>
        <dbReference type="Pfam" id="PF01593"/>
    </source>
</evidence>
<dbReference type="OrthoDB" id="7849608at2"/>
<dbReference type="InterPro" id="IPR002937">
    <property type="entry name" value="Amino_oxidase"/>
</dbReference>
<evidence type="ECO:0000313" key="2">
    <source>
        <dbReference type="EMBL" id="TNC74762.1"/>
    </source>
</evidence>
<sequence>MTGHVHVIGAGLAGLACALDLAEAGARVTLHEGSPKPGGRCRSYHDAVLDRRIDNGNHLMLSGNAAVLSHAVRIGAADRLVMLPDAAFPFVDLANGARWTVRVPATPREALRPDSRPPGATPGAALSGVGALLMAGPGRTVAEAVRDRGPMWRTFWEPMTTAVLNMPPEVGSAALLRAALLRSFFRGARACRPVLAPEGLGEALIDPAVARLRQMGVEIRFRAPLAGLALDGDRAEALAFTDGTRVALGPRDRLVLAVPPVALNDLLPGLPRPFPGPSILNAHFLVSPELASAAPPLLGLLSSNAQWLFRRGDVLSVTVSAAEATPVGALGREEALDLLWSEVARALDLRDVPPLARRLLRERAATFDQSPEGAALRPATVTPWRNLVLAGDHVNTGLPATLEGAVISGRRAAARALAA</sequence>
<dbReference type="Proteomes" id="UP000305709">
    <property type="component" value="Unassembled WGS sequence"/>
</dbReference>
<evidence type="ECO:0000313" key="3">
    <source>
        <dbReference type="Proteomes" id="UP000305709"/>
    </source>
</evidence>
<accession>A0A5C4NKW5</accession>
<keyword evidence="3" id="KW-1185">Reference proteome</keyword>